<name>A0AAU6R710_9CAUD</name>
<sequence length="65" mass="7123">MELEALIIELADGTTVTYSQEIDKLGDAGPNEIGIFLVTHLDGRLLAAYSQMTWKSAEYQYADAA</sequence>
<proteinExistence type="predicted"/>
<reference evidence="1" key="1">
    <citation type="submission" date="2023-10" db="EMBL/GenBank/DDBJ databases">
        <title>Two new lytic phages for Micrococcus sp. strain 1402.</title>
        <authorList>
            <person name="Petrzik K."/>
        </authorList>
    </citation>
    <scope>NUCLEOTIDE SEQUENCE</scope>
</reference>
<organism evidence="1">
    <name type="scientific">Micrococcus phage Kurnik</name>
    <dbReference type="NCBI Taxonomy" id="3092208"/>
    <lineage>
        <taxon>Viruses</taxon>
        <taxon>Duplodnaviria</taxon>
        <taxon>Heunggongvirae</taxon>
        <taxon>Uroviricota</taxon>
        <taxon>Caudoviricetes</taxon>
    </lineage>
</organism>
<evidence type="ECO:0000313" key="1">
    <source>
        <dbReference type="EMBL" id="WZE63506.1"/>
    </source>
</evidence>
<protein>
    <submittedName>
        <fullName evidence="1">Uncharacterized protein</fullName>
    </submittedName>
</protein>
<accession>A0AAU6R710</accession>
<dbReference type="EMBL" id="OR756649">
    <property type="protein sequence ID" value="WZE63506.1"/>
    <property type="molecule type" value="Genomic_DNA"/>
</dbReference>